<keyword evidence="3" id="KW-0560">Oxidoreductase</keyword>
<dbReference type="InterPro" id="IPR023753">
    <property type="entry name" value="FAD/NAD-binding_dom"/>
</dbReference>
<dbReference type="PRINTS" id="PR00368">
    <property type="entry name" value="FADPNR"/>
</dbReference>
<keyword evidence="8" id="KW-1185">Reference proteome</keyword>
<sequence length="302" mass="32815">MNKDFDVLIIGAGPAGLTAALYLARNDVKVAFIEGMYPGGKMAEQSKIENYPGFDFVSGPELSKKMFNQAKLNGAKMIFGFVEKIESLSDNEKIVTLANGDQYLSKAVIIATGMKNLVPKEVINIDKFNGKGVSYCVLCDGAMYKGLPAAIIGGGNSAFEESSYLASIASEVHIFVRDGIIAEKRLVEDAKKHANIFIHENSVILELLGEDKVSSIKANVNGEIKNMDIKAVFPYIGFKPSTNFISQKEILDEKGFILVDESMETKIKNIFAVGDVIKKDVRQITTATNDGTVAAKVVNSRI</sequence>
<dbReference type="RefSeq" id="WP_140781213.1">
    <property type="nucleotide sequence ID" value="NZ_VFSS01000003.1"/>
</dbReference>
<dbReference type="PANTHER" id="PTHR48105">
    <property type="entry name" value="THIOREDOXIN REDUCTASE 1-RELATED-RELATED"/>
    <property type="match status" value="1"/>
</dbReference>
<dbReference type="EMBL" id="VFSS01000003">
    <property type="protein sequence ID" value="TPE57561.1"/>
    <property type="molecule type" value="Genomic_DNA"/>
</dbReference>
<dbReference type="AlphaFoldDB" id="A0A501XAK6"/>
<dbReference type="PROSITE" id="PS00573">
    <property type="entry name" value="PYRIDINE_REDOX_2"/>
    <property type="match status" value="1"/>
</dbReference>
<dbReference type="InterPro" id="IPR008255">
    <property type="entry name" value="Pyr_nucl-diS_OxRdtase_2_AS"/>
</dbReference>
<dbReference type="Pfam" id="PF07992">
    <property type="entry name" value="Pyr_redox_2"/>
    <property type="match status" value="1"/>
</dbReference>
<evidence type="ECO:0000313" key="8">
    <source>
        <dbReference type="Proteomes" id="UP000319776"/>
    </source>
</evidence>
<evidence type="ECO:0000313" key="7">
    <source>
        <dbReference type="EMBL" id="TPE57561.1"/>
    </source>
</evidence>
<keyword evidence="4" id="KW-1015">Disulfide bond</keyword>
<dbReference type="SUPFAM" id="SSF51905">
    <property type="entry name" value="FAD/NAD(P)-binding domain"/>
    <property type="match status" value="1"/>
</dbReference>
<dbReference type="GO" id="GO:0016668">
    <property type="term" value="F:oxidoreductase activity, acting on a sulfur group of donors, NAD(P) as acceptor"/>
    <property type="evidence" value="ECO:0007669"/>
    <property type="project" value="UniProtKB-ARBA"/>
</dbReference>
<evidence type="ECO:0000256" key="3">
    <source>
        <dbReference type="ARBA" id="ARBA00023002"/>
    </source>
</evidence>
<evidence type="ECO:0000256" key="5">
    <source>
        <dbReference type="ARBA" id="ARBA00023284"/>
    </source>
</evidence>
<feature type="domain" description="FAD/NAD(P)-binding" evidence="6">
    <location>
        <begin position="5"/>
        <end position="291"/>
    </location>
</feature>
<accession>A0A501XAK6</accession>
<name>A0A501XAK6_9BACT</name>
<dbReference type="InterPro" id="IPR036188">
    <property type="entry name" value="FAD/NAD-bd_sf"/>
</dbReference>
<keyword evidence="2" id="KW-0274">FAD</keyword>
<evidence type="ECO:0000256" key="2">
    <source>
        <dbReference type="ARBA" id="ARBA00022827"/>
    </source>
</evidence>
<gene>
    <name evidence="7" type="ORF">FJO69_01350</name>
</gene>
<keyword evidence="5" id="KW-0676">Redox-active center</keyword>
<reference evidence="7 8" key="1">
    <citation type="submission" date="2019-06" db="EMBL/GenBank/DDBJ databases">
        <title>Mycoplasma falconis type strain whole genome sequence.</title>
        <authorList>
            <person name="Spergser J."/>
        </authorList>
    </citation>
    <scope>NUCLEOTIDE SEQUENCE [LARGE SCALE GENOMIC DNA]</scope>
    <source>
        <strain evidence="7 8">ATCC 51372</strain>
    </source>
</reference>
<dbReference type="PRINTS" id="PR00469">
    <property type="entry name" value="PNDRDTASEII"/>
</dbReference>
<proteinExistence type="predicted"/>
<dbReference type="Proteomes" id="UP000319776">
    <property type="component" value="Unassembled WGS sequence"/>
</dbReference>
<evidence type="ECO:0000256" key="1">
    <source>
        <dbReference type="ARBA" id="ARBA00022630"/>
    </source>
</evidence>
<keyword evidence="1" id="KW-0285">Flavoprotein</keyword>
<protein>
    <submittedName>
        <fullName evidence="7">FAD-binding protein</fullName>
    </submittedName>
</protein>
<evidence type="ECO:0000259" key="6">
    <source>
        <dbReference type="Pfam" id="PF07992"/>
    </source>
</evidence>
<organism evidence="7 8">
    <name type="scientific">[Mycoplasma] falconis</name>
    <dbReference type="NCBI Taxonomy" id="92403"/>
    <lineage>
        <taxon>Bacteria</taxon>
        <taxon>Bacillati</taxon>
        <taxon>Mycoplasmatota</taxon>
        <taxon>Mycoplasmoidales</taxon>
        <taxon>Metamycoplasmataceae</taxon>
        <taxon>Metamycoplasma</taxon>
    </lineage>
</organism>
<dbReference type="Gene3D" id="3.50.50.60">
    <property type="entry name" value="FAD/NAD(P)-binding domain"/>
    <property type="match status" value="2"/>
</dbReference>
<evidence type="ECO:0000256" key="4">
    <source>
        <dbReference type="ARBA" id="ARBA00023157"/>
    </source>
</evidence>
<dbReference type="InterPro" id="IPR050097">
    <property type="entry name" value="Ferredoxin-NADP_redctase_2"/>
</dbReference>
<comment type="caution">
    <text evidence="7">The sequence shown here is derived from an EMBL/GenBank/DDBJ whole genome shotgun (WGS) entry which is preliminary data.</text>
</comment>
<dbReference type="OrthoDB" id="9806179at2"/>